<dbReference type="Gene3D" id="3.10.580.10">
    <property type="entry name" value="CBS-domain"/>
    <property type="match status" value="1"/>
</dbReference>
<dbReference type="Proteomes" id="UP000887561">
    <property type="component" value="Unplaced"/>
</dbReference>
<dbReference type="GO" id="GO:0006811">
    <property type="term" value="P:monoatomic ion transport"/>
    <property type="evidence" value="ECO:0007669"/>
    <property type="project" value="UniProtKB-KW"/>
</dbReference>
<evidence type="ECO:0000256" key="8">
    <source>
        <dbReference type="PROSITE-ProRule" id="PRU00703"/>
    </source>
</evidence>
<dbReference type="GO" id="GO:0022857">
    <property type="term" value="F:transmembrane transporter activity"/>
    <property type="evidence" value="ECO:0007669"/>
    <property type="project" value="TreeGrafter"/>
</dbReference>
<dbReference type="AlphaFoldDB" id="A0A915N0P8"/>
<feature type="transmembrane region" description="Helical" evidence="10">
    <location>
        <begin position="197"/>
        <end position="215"/>
    </location>
</feature>
<dbReference type="InterPro" id="IPR045095">
    <property type="entry name" value="ACDP"/>
</dbReference>
<dbReference type="GO" id="GO:0010960">
    <property type="term" value="P:magnesium ion homeostasis"/>
    <property type="evidence" value="ECO:0007669"/>
    <property type="project" value="InterPro"/>
</dbReference>
<feature type="domain" description="CNNM transmembrane" evidence="12">
    <location>
        <begin position="108"/>
        <end position="236"/>
    </location>
</feature>
<evidence type="ECO:0000256" key="1">
    <source>
        <dbReference type="ARBA" id="ARBA00004141"/>
    </source>
</evidence>
<keyword evidence="5 9" id="KW-1133">Transmembrane helix</keyword>
<proteinExistence type="inferred from homology"/>
<evidence type="ECO:0000256" key="9">
    <source>
        <dbReference type="PROSITE-ProRule" id="PRU01193"/>
    </source>
</evidence>
<feature type="transmembrane region" description="Helical" evidence="10">
    <location>
        <begin position="114"/>
        <end position="139"/>
    </location>
</feature>
<evidence type="ECO:0000256" key="4">
    <source>
        <dbReference type="ARBA" id="ARBA00022737"/>
    </source>
</evidence>
<dbReference type="CDD" id="cd04590">
    <property type="entry name" value="CBS_pair_CorC_HlyC_assoc"/>
    <property type="match status" value="1"/>
</dbReference>
<dbReference type="PROSITE" id="PS51371">
    <property type="entry name" value="CBS"/>
    <property type="match status" value="1"/>
</dbReference>
<evidence type="ECO:0000256" key="7">
    <source>
        <dbReference type="ARBA" id="ARBA00023136"/>
    </source>
</evidence>
<keyword evidence="4" id="KW-0677">Repeat</keyword>
<name>A0A915N0P8_MELJA</name>
<dbReference type="InterPro" id="IPR002550">
    <property type="entry name" value="CNNM"/>
</dbReference>
<evidence type="ECO:0000256" key="6">
    <source>
        <dbReference type="ARBA" id="ARBA00023065"/>
    </source>
</evidence>
<evidence type="ECO:0000313" key="14">
    <source>
        <dbReference type="WBParaSite" id="scaffold6094_cov187.g10406"/>
    </source>
</evidence>
<evidence type="ECO:0000256" key="5">
    <source>
        <dbReference type="ARBA" id="ARBA00022989"/>
    </source>
</evidence>
<evidence type="ECO:0000256" key="10">
    <source>
        <dbReference type="SAM" id="Phobius"/>
    </source>
</evidence>
<keyword evidence="6" id="KW-0406">Ion transport</keyword>
<dbReference type="PANTHER" id="PTHR12064:SF94">
    <property type="entry name" value="UNEXTENDED PROTEIN"/>
    <property type="match status" value="1"/>
</dbReference>
<evidence type="ECO:0000256" key="3">
    <source>
        <dbReference type="ARBA" id="ARBA00022692"/>
    </source>
</evidence>
<dbReference type="Pfam" id="PF01595">
    <property type="entry name" value="CNNM"/>
    <property type="match status" value="1"/>
</dbReference>
<feature type="transmembrane region" description="Helical" evidence="10">
    <location>
        <begin position="172"/>
        <end position="191"/>
    </location>
</feature>
<dbReference type="GO" id="GO:0005886">
    <property type="term" value="C:plasma membrane"/>
    <property type="evidence" value="ECO:0007669"/>
    <property type="project" value="TreeGrafter"/>
</dbReference>
<dbReference type="InterPro" id="IPR046342">
    <property type="entry name" value="CBS_dom_sf"/>
</dbReference>
<comment type="subcellular location">
    <subcellularLocation>
        <location evidence="1">Membrane</location>
        <topology evidence="1">Multi-pass membrane protein</topology>
    </subcellularLocation>
</comment>
<evidence type="ECO:0000259" key="11">
    <source>
        <dbReference type="PROSITE" id="PS51371"/>
    </source>
</evidence>
<keyword evidence="3 9" id="KW-0812">Transmembrane</keyword>
<dbReference type="InterPro" id="IPR000644">
    <property type="entry name" value="CBS_dom"/>
</dbReference>
<protein>
    <submittedName>
        <fullName evidence="14">CNNM transmembrane domain-containing protein</fullName>
    </submittedName>
</protein>
<dbReference type="SUPFAM" id="SSF54631">
    <property type="entry name" value="CBS-domain pair"/>
    <property type="match status" value="1"/>
</dbReference>
<keyword evidence="7 9" id="KW-0472">Membrane</keyword>
<dbReference type="GO" id="GO:1905941">
    <property type="term" value="P:positive regulation of gonad development"/>
    <property type="evidence" value="ECO:0007669"/>
    <property type="project" value="UniProtKB-ARBA"/>
</dbReference>
<dbReference type="GO" id="GO:0008340">
    <property type="term" value="P:determination of adult lifespan"/>
    <property type="evidence" value="ECO:0007669"/>
    <property type="project" value="UniProtKB-ARBA"/>
</dbReference>
<dbReference type="InterPro" id="IPR044751">
    <property type="entry name" value="Ion_transp-like_CBS"/>
</dbReference>
<sequence length="380" mass="42739">MIIVYPQISGVRVEAPLHTNAFHTYESSGISVVEPGLPVRVVIFGMFLDRIALISFTTDNCLNPGKDEDAYRMCLLEKREELSDVEEDLVLIDEMRTWIRATSDPPVHYMPEELQLLIIFCLFILSALFSGLNLGLMALSPQELTLILNSGSERERKYAKVILPVRKAGNKLLCTILIMNVIVNSAISILLEDLTSGIIAFGLASIGIVVFGEIVPQSICIKKGLQVGAKTIWLTRMAHQQSEHQDELAEDLKIAVGAMEIAEKKVSDVMTPVEDVFMLAEEAILDAECVSEIVRRGYSRIPVYVDNNRNNVTGLLFIKDLALLKPNERLTVRTICDFYKHKLRFVNESTPLQTMLEEFKEGEYHLASSLAFYKSPKFIW</sequence>
<comment type="similarity">
    <text evidence="2">Belongs to the ACDP family.</text>
</comment>
<reference evidence="14" key="1">
    <citation type="submission" date="2022-11" db="UniProtKB">
        <authorList>
            <consortium name="WormBaseParasite"/>
        </authorList>
    </citation>
    <scope>IDENTIFICATION</scope>
</reference>
<keyword evidence="6" id="KW-0813">Transport</keyword>
<dbReference type="PANTHER" id="PTHR12064">
    <property type="entry name" value="METAL TRANSPORTER CNNM"/>
    <property type="match status" value="1"/>
</dbReference>
<dbReference type="PROSITE" id="PS51846">
    <property type="entry name" value="CNNM"/>
    <property type="match status" value="1"/>
</dbReference>
<evidence type="ECO:0000313" key="13">
    <source>
        <dbReference type="Proteomes" id="UP000887561"/>
    </source>
</evidence>
<organism evidence="13 14">
    <name type="scientific">Meloidogyne javanica</name>
    <name type="common">Root-knot nematode worm</name>
    <dbReference type="NCBI Taxonomy" id="6303"/>
    <lineage>
        <taxon>Eukaryota</taxon>
        <taxon>Metazoa</taxon>
        <taxon>Ecdysozoa</taxon>
        <taxon>Nematoda</taxon>
        <taxon>Chromadorea</taxon>
        <taxon>Rhabditida</taxon>
        <taxon>Tylenchina</taxon>
        <taxon>Tylenchomorpha</taxon>
        <taxon>Tylenchoidea</taxon>
        <taxon>Meloidogynidae</taxon>
        <taxon>Meloidogyninae</taxon>
        <taxon>Meloidogyne</taxon>
        <taxon>Meloidogyne incognita group</taxon>
    </lineage>
</organism>
<feature type="domain" description="CBS" evidence="11">
    <location>
        <begin position="270"/>
        <end position="332"/>
    </location>
</feature>
<accession>A0A915N0P8</accession>
<dbReference type="WBParaSite" id="scaffold6094_cov187.g10406">
    <property type="protein sequence ID" value="scaffold6094_cov187.g10406"/>
    <property type="gene ID" value="scaffold6094_cov187.g10406"/>
</dbReference>
<keyword evidence="8" id="KW-0129">CBS domain</keyword>
<keyword evidence="13" id="KW-1185">Reference proteome</keyword>
<evidence type="ECO:0000259" key="12">
    <source>
        <dbReference type="PROSITE" id="PS51846"/>
    </source>
</evidence>
<evidence type="ECO:0000256" key="2">
    <source>
        <dbReference type="ARBA" id="ARBA00010484"/>
    </source>
</evidence>